<sequence length="281" mass="30508">MGEETQAALMQAFRDLQEEMKNMRQELGGRMDRIEQRPAIRPQRRVDLGIAQANTTPTGTAPGRTGLHFNDIPEASNTHQQPEDDPGPFYPQNQNQRRTGEQDEDGEDKEEDYNPPPRARRDTFMASLNGISNVILSNAFLQIDLSNSRLVCVLFGGKGGKVLYTLSTAGSAGVERQLTLFSHCRSIFTVACRSTLVLSCRSISTSSSNSSSSSSRSMAASSVLGSSFSRGVSDSVLGSSRIIGRDLFSPVSSTTAHFSALLISIVLGIRCFPLLRNTALT</sequence>
<feature type="compositionally biased region" description="Low complexity" evidence="1">
    <location>
        <begin position="55"/>
        <end position="66"/>
    </location>
</feature>
<organism evidence="2">
    <name type="scientific">Brassica cretica</name>
    <name type="common">Mustard</name>
    <dbReference type="NCBI Taxonomy" id="69181"/>
    <lineage>
        <taxon>Eukaryota</taxon>
        <taxon>Viridiplantae</taxon>
        <taxon>Streptophyta</taxon>
        <taxon>Embryophyta</taxon>
        <taxon>Tracheophyta</taxon>
        <taxon>Spermatophyta</taxon>
        <taxon>Magnoliopsida</taxon>
        <taxon>eudicotyledons</taxon>
        <taxon>Gunneridae</taxon>
        <taxon>Pentapetalae</taxon>
        <taxon>rosids</taxon>
        <taxon>malvids</taxon>
        <taxon>Brassicales</taxon>
        <taxon>Brassicaceae</taxon>
        <taxon>Brassiceae</taxon>
        <taxon>Brassica</taxon>
    </lineage>
</organism>
<feature type="compositionally biased region" description="Basic and acidic residues" evidence="1">
    <location>
        <begin position="28"/>
        <end position="38"/>
    </location>
</feature>
<protein>
    <submittedName>
        <fullName evidence="2">Uncharacterized protein</fullName>
    </submittedName>
</protein>
<proteinExistence type="predicted"/>
<feature type="compositionally biased region" description="Acidic residues" evidence="1">
    <location>
        <begin position="102"/>
        <end position="113"/>
    </location>
</feature>
<gene>
    <name evidence="2" type="ORF">F2Q70_00004113</name>
</gene>
<evidence type="ECO:0000256" key="1">
    <source>
        <dbReference type="SAM" id="MobiDB-lite"/>
    </source>
</evidence>
<dbReference type="AlphaFoldDB" id="A0A8S9IMS9"/>
<evidence type="ECO:0000313" key="2">
    <source>
        <dbReference type="EMBL" id="KAF2570406.1"/>
    </source>
</evidence>
<reference evidence="2" key="1">
    <citation type="submission" date="2019-12" db="EMBL/GenBank/DDBJ databases">
        <title>Genome sequencing and annotation of Brassica cretica.</title>
        <authorList>
            <person name="Studholme D.J."/>
            <person name="Sarris P.F."/>
        </authorList>
    </citation>
    <scope>NUCLEOTIDE SEQUENCE</scope>
    <source>
        <strain evidence="2">PFS-102/07</strain>
        <tissue evidence="2">Leaf</tissue>
    </source>
</reference>
<feature type="region of interest" description="Disordered" evidence="1">
    <location>
        <begin position="28"/>
        <end position="122"/>
    </location>
</feature>
<comment type="caution">
    <text evidence="2">The sequence shown here is derived from an EMBL/GenBank/DDBJ whole genome shotgun (WGS) entry which is preliminary data.</text>
</comment>
<accession>A0A8S9IMS9</accession>
<dbReference type="EMBL" id="QGKY02001015">
    <property type="protein sequence ID" value="KAF2570406.1"/>
    <property type="molecule type" value="Genomic_DNA"/>
</dbReference>
<name>A0A8S9IMS9_BRACR</name>